<protein>
    <submittedName>
        <fullName evidence="8">Putative sulfate exporter family transporter</fullName>
    </submittedName>
</protein>
<dbReference type="RefSeq" id="WP_151668394.1">
    <property type="nucleotide sequence ID" value="NZ_WBVO01000014.1"/>
</dbReference>
<evidence type="ECO:0000256" key="3">
    <source>
        <dbReference type="ARBA" id="ARBA00022475"/>
    </source>
</evidence>
<feature type="transmembrane region" description="Helical" evidence="7">
    <location>
        <begin position="245"/>
        <end position="264"/>
    </location>
</feature>
<feature type="transmembrane region" description="Helical" evidence="7">
    <location>
        <begin position="209"/>
        <end position="233"/>
    </location>
</feature>
<feature type="transmembrane region" description="Helical" evidence="7">
    <location>
        <begin position="305"/>
        <end position="326"/>
    </location>
</feature>
<accession>A0A6N6RJ23</accession>
<evidence type="ECO:0000313" key="9">
    <source>
        <dbReference type="Proteomes" id="UP000468650"/>
    </source>
</evidence>
<dbReference type="GO" id="GO:0005886">
    <property type="term" value="C:plasma membrane"/>
    <property type="evidence" value="ECO:0007669"/>
    <property type="project" value="UniProtKB-SubCell"/>
</dbReference>
<dbReference type="EMBL" id="WBVO01000014">
    <property type="protein sequence ID" value="KAB2805461.1"/>
    <property type="molecule type" value="Genomic_DNA"/>
</dbReference>
<feature type="transmembrane region" description="Helical" evidence="7">
    <location>
        <begin position="12"/>
        <end position="29"/>
    </location>
</feature>
<keyword evidence="6 7" id="KW-0472">Membrane</keyword>
<feature type="transmembrane region" description="Helical" evidence="7">
    <location>
        <begin position="154"/>
        <end position="175"/>
    </location>
</feature>
<dbReference type="Pfam" id="PF03601">
    <property type="entry name" value="Cons_hypoth698"/>
    <property type="match status" value="1"/>
</dbReference>
<feature type="transmembrane region" description="Helical" evidence="7">
    <location>
        <begin position="121"/>
        <end position="142"/>
    </location>
</feature>
<comment type="subcellular location">
    <subcellularLocation>
        <location evidence="1">Cell membrane</location>
        <topology evidence="1">Multi-pass membrane protein</topology>
    </subcellularLocation>
</comment>
<evidence type="ECO:0000256" key="7">
    <source>
        <dbReference type="SAM" id="Phobius"/>
    </source>
</evidence>
<dbReference type="OrthoDB" id="9811391at2"/>
<evidence type="ECO:0000313" key="8">
    <source>
        <dbReference type="EMBL" id="KAB2805461.1"/>
    </source>
</evidence>
<evidence type="ECO:0000256" key="4">
    <source>
        <dbReference type="ARBA" id="ARBA00022692"/>
    </source>
</evidence>
<organism evidence="8 9">
    <name type="scientific">Phaeocystidibacter luteus</name>
    <dbReference type="NCBI Taxonomy" id="911197"/>
    <lineage>
        <taxon>Bacteria</taxon>
        <taxon>Pseudomonadati</taxon>
        <taxon>Bacteroidota</taxon>
        <taxon>Flavobacteriia</taxon>
        <taxon>Flavobacteriales</taxon>
        <taxon>Phaeocystidibacteraceae</taxon>
        <taxon>Phaeocystidibacter</taxon>
    </lineage>
</organism>
<keyword evidence="5 7" id="KW-1133">Transmembrane helix</keyword>
<name>A0A6N6RJ23_9FLAO</name>
<dbReference type="PANTHER" id="PTHR30106:SF2">
    <property type="entry name" value="UPF0324 INNER MEMBRANE PROTEIN YEIH"/>
    <property type="match status" value="1"/>
</dbReference>
<evidence type="ECO:0000256" key="2">
    <source>
        <dbReference type="ARBA" id="ARBA00007977"/>
    </source>
</evidence>
<sequence>MEKPQIKHVRGVAFITLLSVIALTLGNYVGGLSPVVWGLILGMIGGNLAVHPDLENLKPGIKFGEKTILAYAIILMGIPTGKSLNSSAPWDSALIVLLVMVVTIFSALLLYRLFKLNREDGLLIGIGNAVCGASAIAAISGITKADAKSTGMGIAVINILGIIGLFAVPPIVLALDMDTIPGALMTGGTLQALGQAVAAGEAVNPETGLWATTIKLFRVSMLLPIAIVVALSVGRKNGNKPSLKLIPTFLWLFVLTAVVGYIEVLPTNITSVLHDIEKYLLTIAMVAIGWQIQFGKLKNEGPRRLLFGTLIFIIQLVVMYGLISVIQPTLEA</sequence>
<comment type="caution">
    <text evidence="8">The sequence shown here is derived from an EMBL/GenBank/DDBJ whole genome shotgun (WGS) entry which is preliminary data.</text>
</comment>
<gene>
    <name evidence="8" type="ORF">F8C67_13495</name>
</gene>
<dbReference type="Proteomes" id="UP000468650">
    <property type="component" value="Unassembled WGS sequence"/>
</dbReference>
<comment type="similarity">
    <text evidence="2">Belongs to the UPF0324 family.</text>
</comment>
<dbReference type="PANTHER" id="PTHR30106">
    <property type="entry name" value="INNER MEMBRANE PROTEIN YEIH-RELATED"/>
    <property type="match status" value="1"/>
</dbReference>
<keyword evidence="4 7" id="KW-0812">Transmembrane</keyword>
<reference evidence="8 9" key="1">
    <citation type="submission" date="2019-09" db="EMBL/GenBank/DDBJ databases">
        <title>Genomes of family Cryomorphaceae.</title>
        <authorList>
            <person name="Bowman J.P."/>
        </authorList>
    </citation>
    <scope>NUCLEOTIDE SEQUENCE [LARGE SCALE GENOMIC DNA]</scope>
    <source>
        <strain evidence="8 9">LMG 25704</strain>
    </source>
</reference>
<dbReference type="AlphaFoldDB" id="A0A6N6RJ23"/>
<evidence type="ECO:0000256" key="5">
    <source>
        <dbReference type="ARBA" id="ARBA00022989"/>
    </source>
</evidence>
<keyword evidence="3" id="KW-1003">Cell membrane</keyword>
<dbReference type="InterPro" id="IPR018383">
    <property type="entry name" value="UPF0324_pro"/>
</dbReference>
<keyword evidence="9" id="KW-1185">Reference proteome</keyword>
<evidence type="ECO:0000256" key="1">
    <source>
        <dbReference type="ARBA" id="ARBA00004651"/>
    </source>
</evidence>
<feature type="transmembrane region" description="Helical" evidence="7">
    <location>
        <begin position="93"/>
        <end position="114"/>
    </location>
</feature>
<feature type="transmembrane region" description="Helical" evidence="7">
    <location>
        <begin position="276"/>
        <end position="293"/>
    </location>
</feature>
<evidence type="ECO:0000256" key="6">
    <source>
        <dbReference type="ARBA" id="ARBA00023136"/>
    </source>
</evidence>
<proteinExistence type="inferred from homology"/>